<protein>
    <submittedName>
        <fullName evidence="5">Helix-turn-helix domain-containing protein</fullName>
    </submittedName>
</protein>
<dbReference type="InterPro" id="IPR018060">
    <property type="entry name" value="HTH_AraC"/>
</dbReference>
<dbReference type="Pfam" id="PF12833">
    <property type="entry name" value="HTH_18"/>
    <property type="match status" value="1"/>
</dbReference>
<dbReference type="InterPro" id="IPR020449">
    <property type="entry name" value="Tscrpt_reg_AraC-type_HTH"/>
</dbReference>
<organism evidence="5 6">
    <name type="scientific">Candidatus Fimadaptatus faecigallinarum</name>
    <dbReference type="NCBI Taxonomy" id="2840814"/>
    <lineage>
        <taxon>Bacteria</taxon>
        <taxon>Bacillati</taxon>
        <taxon>Bacillota</taxon>
        <taxon>Clostridia</taxon>
        <taxon>Eubacteriales</taxon>
        <taxon>Candidatus Fimadaptatus</taxon>
    </lineage>
</organism>
<dbReference type="PANTHER" id="PTHR43280:SF28">
    <property type="entry name" value="HTH-TYPE TRANSCRIPTIONAL ACTIVATOR RHAS"/>
    <property type="match status" value="1"/>
</dbReference>
<dbReference type="SMART" id="SM00342">
    <property type="entry name" value="HTH_ARAC"/>
    <property type="match status" value="1"/>
</dbReference>
<dbReference type="SUPFAM" id="SSF46689">
    <property type="entry name" value="Homeodomain-like"/>
    <property type="match status" value="2"/>
</dbReference>
<comment type="caution">
    <text evidence="5">The sequence shown here is derived from an EMBL/GenBank/DDBJ whole genome shotgun (WGS) entry which is preliminary data.</text>
</comment>
<reference evidence="5" key="2">
    <citation type="journal article" date="2021" name="PeerJ">
        <title>Extensive microbial diversity within the chicken gut microbiome revealed by metagenomics and culture.</title>
        <authorList>
            <person name="Gilroy R."/>
            <person name="Ravi A."/>
            <person name="Getino M."/>
            <person name="Pursley I."/>
            <person name="Horton D.L."/>
            <person name="Alikhan N.F."/>
            <person name="Baker D."/>
            <person name="Gharbi K."/>
            <person name="Hall N."/>
            <person name="Watson M."/>
            <person name="Adriaenssens E.M."/>
            <person name="Foster-Nyarko E."/>
            <person name="Jarju S."/>
            <person name="Secka A."/>
            <person name="Antonio M."/>
            <person name="Oren A."/>
            <person name="Chaudhuri R.R."/>
            <person name="La Ragione R."/>
            <person name="Hildebrand F."/>
            <person name="Pallen M.J."/>
        </authorList>
    </citation>
    <scope>NUCLEOTIDE SEQUENCE</scope>
    <source>
        <strain evidence="5">ChiSxjej2B14-8506</strain>
    </source>
</reference>
<dbReference type="PRINTS" id="PR00032">
    <property type="entry name" value="HTHARAC"/>
</dbReference>
<reference evidence="5" key="1">
    <citation type="submission" date="2020-10" db="EMBL/GenBank/DDBJ databases">
        <authorList>
            <person name="Gilroy R."/>
        </authorList>
    </citation>
    <scope>NUCLEOTIDE SEQUENCE</scope>
    <source>
        <strain evidence="5">ChiSxjej2B14-8506</strain>
    </source>
</reference>
<dbReference type="Gene3D" id="1.10.10.60">
    <property type="entry name" value="Homeodomain-like"/>
    <property type="match status" value="2"/>
</dbReference>
<dbReference type="InterPro" id="IPR018771">
    <property type="entry name" value="PocR_dom"/>
</dbReference>
<sequence length="413" mass="45402">MVPENLIKRMEALHGLTGITVRALDSNGESIGICGDDCEYCRLFRQYLPQGETCDALHALAGRRALDLGEAYLFSCHAGVCHIAMPLVSAGEFEGSILMGPFVIGECDPTIVDEPAHRYNIPLSSALEMYGACSALHVLSPEHTGALCRVVRYVFDGWDADSALESNRRHNMQQSRIGETIQMYKGFANSTPAYPYEKERQLVSCVKDGDISGANAMLNELLGYALFSNGSDIEGIKAHTVALCSLLSRAAIDGGVAAGDALDMNRDYMRRLWQASTIDDICYMMQDLVERFCSSAFPGHGAGGPSAYFALKRALNYIALNFAQDITLTSVAREVHLSESYFSTLFKKLCGTSFTEYLNAVRIEESKRLLAQGDLNVTEAAVRVGFASQSYFSKVFRRVTGMSPRHYAELHRK</sequence>
<feature type="domain" description="HTH araC/xylS-type" evidence="4">
    <location>
        <begin position="312"/>
        <end position="410"/>
    </location>
</feature>
<evidence type="ECO:0000256" key="2">
    <source>
        <dbReference type="ARBA" id="ARBA00023125"/>
    </source>
</evidence>
<dbReference type="EMBL" id="DVNK01000011">
    <property type="protein sequence ID" value="HIU45916.1"/>
    <property type="molecule type" value="Genomic_DNA"/>
</dbReference>
<dbReference type="Pfam" id="PF10114">
    <property type="entry name" value="PocR"/>
    <property type="match status" value="1"/>
</dbReference>
<gene>
    <name evidence="5" type="ORF">IAC59_01490</name>
</gene>
<dbReference type="InterPro" id="IPR018062">
    <property type="entry name" value="HTH_AraC-typ_CS"/>
</dbReference>
<keyword evidence="1" id="KW-0805">Transcription regulation</keyword>
<dbReference type="Proteomes" id="UP000824123">
    <property type="component" value="Unassembled WGS sequence"/>
</dbReference>
<evidence type="ECO:0000313" key="5">
    <source>
        <dbReference type="EMBL" id="HIU45916.1"/>
    </source>
</evidence>
<name>A0A9D1LPZ7_9FIRM</name>
<evidence type="ECO:0000256" key="1">
    <source>
        <dbReference type="ARBA" id="ARBA00023015"/>
    </source>
</evidence>
<dbReference type="AlphaFoldDB" id="A0A9D1LPZ7"/>
<proteinExistence type="predicted"/>
<dbReference type="InterPro" id="IPR009057">
    <property type="entry name" value="Homeodomain-like_sf"/>
</dbReference>
<evidence type="ECO:0000259" key="4">
    <source>
        <dbReference type="PROSITE" id="PS01124"/>
    </source>
</evidence>
<dbReference type="PANTHER" id="PTHR43280">
    <property type="entry name" value="ARAC-FAMILY TRANSCRIPTIONAL REGULATOR"/>
    <property type="match status" value="1"/>
</dbReference>
<dbReference type="GO" id="GO:0043565">
    <property type="term" value="F:sequence-specific DNA binding"/>
    <property type="evidence" value="ECO:0007669"/>
    <property type="project" value="InterPro"/>
</dbReference>
<evidence type="ECO:0000313" key="6">
    <source>
        <dbReference type="Proteomes" id="UP000824123"/>
    </source>
</evidence>
<evidence type="ECO:0000256" key="3">
    <source>
        <dbReference type="ARBA" id="ARBA00023163"/>
    </source>
</evidence>
<dbReference type="PROSITE" id="PS01124">
    <property type="entry name" value="HTH_ARAC_FAMILY_2"/>
    <property type="match status" value="1"/>
</dbReference>
<dbReference type="GO" id="GO:0003700">
    <property type="term" value="F:DNA-binding transcription factor activity"/>
    <property type="evidence" value="ECO:0007669"/>
    <property type="project" value="InterPro"/>
</dbReference>
<dbReference type="PROSITE" id="PS00041">
    <property type="entry name" value="HTH_ARAC_FAMILY_1"/>
    <property type="match status" value="1"/>
</dbReference>
<keyword evidence="3" id="KW-0804">Transcription</keyword>
<keyword evidence="2" id="KW-0238">DNA-binding</keyword>
<accession>A0A9D1LPZ7</accession>